<dbReference type="EMBL" id="VSSQ01104927">
    <property type="protein sequence ID" value="MPN45208.1"/>
    <property type="molecule type" value="Genomic_DNA"/>
</dbReference>
<name>A0A645I1U1_9ZZZZ</name>
<gene>
    <name evidence="1" type="ORF">SDC9_192775</name>
</gene>
<organism evidence="1">
    <name type="scientific">bioreactor metagenome</name>
    <dbReference type="NCBI Taxonomy" id="1076179"/>
    <lineage>
        <taxon>unclassified sequences</taxon>
        <taxon>metagenomes</taxon>
        <taxon>ecological metagenomes</taxon>
    </lineage>
</organism>
<protein>
    <submittedName>
        <fullName evidence="1">Uncharacterized protein</fullName>
    </submittedName>
</protein>
<proteinExistence type="predicted"/>
<evidence type="ECO:0000313" key="1">
    <source>
        <dbReference type="EMBL" id="MPN45208.1"/>
    </source>
</evidence>
<reference evidence="1" key="1">
    <citation type="submission" date="2019-08" db="EMBL/GenBank/DDBJ databases">
        <authorList>
            <person name="Kucharzyk K."/>
            <person name="Murdoch R.W."/>
            <person name="Higgins S."/>
            <person name="Loffler F."/>
        </authorList>
    </citation>
    <scope>NUCLEOTIDE SEQUENCE</scope>
</reference>
<dbReference type="AlphaFoldDB" id="A0A645I1U1"/>
<comment type="caution">
    <text evidence="1">The sequence shown here is derived from an EMBL/GenBank/DDBJ whole genome shotgun (WGS) entry which is preliminary data.</text>
</comment>
<accession>A0A645I1U1</accession>
<sequence>MPRCRWRCHSPGRTLRACHHPSLPHLEDQSSMERMCCWPDSQNLYRSPDPFCNPPRQWSDHRASMNCLSSGPLRLQQGTQASASVRAHSIEIAFVSPWLLHERWMLRTRSIEDCQTSDKFASMGLGWLAHLRSALQCRILDSFLGVRLVWSTPSFIWNWNGETHGDYPRR</sequence>